<gene>
    <name evidence="1" type="ORF">ICL16_19865</name>
</gene>
<dbReference type="AlphaFoldDB" id="A0A8J6XKH2"/>
<sequence length="74" mass="8589">MQVEKISVSLPAPLVQFVEAYKSLHKKKTRSEVIEEAVKLLREQELEKAYREANQEIDESWDIVVADGLTDETW</sequence>
<dbReference type="Gene3D" id="1.10.1220.10">
    <property type="entry name" value="Met repressor-like"/>
    <property type="match status" value="1"/>
</dbReference>
<protein>
    <submittedName>
        <fullName evidence="1">CopG family transcriptional regulator</fullName>
    </submittedName>
</protein>
<dbReference type="GO" id="GO:0006355">
    <property type="term" value="P:regulation of DNA-templated transcription"/>
    <property type="evidence" value="ECO:0007669"/>
    <property type="project" value="InterPro"/>
</dbReference>
<dbReference type="InterPro" id="IPR013321">
    <property type="entry name" value="Arc_rbn_hlx_hlx"/>
</dbReference>
<name>A0A8J6XKH2_9CYAN</name>
<reference evidence="1" key="1">
    <citation type="submission" date="2020-09" db="EMBL/GenBank/DDBJ databases">
        <title>Iningainema tapete sp. nov. (Scytonemataceae, Cyanobacteria) from greenhouses in central Florida (USA) produces two types of nodularin with biosynthetic potential for microcystin-LR and anabaenopeptins.</title>
        <authorList>
            <person name="Berthold D.E."/>
            <person name="Lefler F.W."/>
            <person name="Huang I.-S."/>
            <person name="Abdulla H."/>
            <person name="Zimba P.V."/>
            <person name="Laughinghouse H.D. IV."/>
        </authorList>
    </citation>
    <scope>NUCLEOTIDE SEQUENCE</scope>
    <source>
        <strain evidence="1">BLCCT55</strain>
    </source>
</reference>
<evidence type="ECO:0000313" key="1">
    <source>
        <dbReference type="EMBL" id="MBD2774266.1"/>
    </source>
</evidence>
<dbReference type="InterPro" id="IPR010985">
    <property type="entry name" value="Ribbon_hlx_hlx"/>
</dbReference>
<dbReference type="CDD" id="cd22231">
    <property type="entry name" value="RHH_NikR_HicB-like"/>
    <property type="match status" value="1"/>
</dbReference>
<organism evidence="1 2">
    <name type="scientific">Iningainema tapete BLCC-T55</name>
    <dbReference type="NCBI Taxonomy" id="2748662"/>
    <lineage>
        <taxon>Bacteria</taxon>
        <taxon>Bacillati</taxon>
        <taxon>Cyanobacteriota</taxon>
        <taxon>Cyanophyceae</taxon>
        <taxon>Nostocales</taxon>
        <taxon>Scytonemataceae</taxon>
        <taxon>Iningainema tapete</taxon>
    </lineage>
</organism>
<dbReference type="SUPFAM" id="SSF47598">
    <property type="entry name" value="Ribbon-helix-helix"/>
    <property type="match status" value="1"/>
</dbReference>
<evidence type="ECO:0000313" key="2">
    <source>
        <dbReference type="Proteomes" id="UP000629098"/>
    </source>
</evidence>
<dbReference type="EMBL" id="JACXAE010000067">
    <property type="protein sequence ID" value="MBD2774266.1"/>
    <property type="molecule type" value="Genomic_DNA"/>
</dbReference>
<accession>A0A8J6XKH2</accession>
<proteinExistence type="predicted"/>
<keyword evidence="2" id="KW-1185">Reference proteome</keyword>
<dbReference type="Proteomes" id="UP000629098">
    <property type="component" value="Unassembled WGS sequence"/>
</dbReference>
<comment type="caution">
    <text evidence="1">The sequence shown here is derived from an EMBL/GenBank/DDBJ whole genome shotgun (WGS) entry which is preliminary data.</text>
</comment>